<dbReference type="PANTHER" id="PTHR21562:SF122">
    <property type="entry name" value="PALMITOLEOYL-PROTEIN CARBOXYLESTERASE NOTUM"/>
    <property type="match status" value="1"/>
</dbReference>
<sequence>MTNILQQRERLTCWGLTIVTIVSGLVTIATALPMAPFIRGDFEPDIPLDYNELKKIGGGNTEIVFKLIKQIATAMHHCGINENNKEMERTYLTNTSVTCNDGSRAGYYIRKSAKSTRWIVFLEGGWCCFDRNSCHGRWINMKGYMSSLKWPKTKKGKGILSWNPEENPEFFHANMVYVPYCSSDSWSGNLKAEKKGDFSFMGSLIVEEVIKDLLPHGLQHAKKLLLTGSSAGGTGVLVNLDKIADMLKKVAPQVDVRGVSDSGWFLDNEPFRTVPCTDAHLCTPAETIKRGIAHWNGQVPKDCAAQYPTEHWRCYFGYRMYPTLRTPVFVVQHLFDEAQITFNNVGPPVKKEQWHYIHKVGEKIKNTLLNVSAVFAPACLSHIVLTRSDWKEVAIKDITLPHAIKCWEASSHETNHYRGKPHKHHSFSKKIRDKSLDLPEVIQVTGDDRLILGDDPKTLKPETADTTKIHIRPRGNGGRAWRGNKSGKGGRKRNRKRKNRRKNKDKKRQRHKRSLFFNLHDEHHVSSHQDTCTHHLIDHCAWPQCNLSCPKLRNPFTGEEMDFIDLLLQFGLDLNSIANALGIDLHTLMSMDHDKLLRMLTQQQ</sequence>
<evidence type="ECO:0000256" key="2">
    <source>
        <dbReference type="SAM" id="MobiDB-lite"/>
    </source>
</evidence>
<dbReference type="Proteomes" id="UP000749559">
    <property type="component" value="Unassembled WGS sequence"/>
</dbReference>
<evidence type="ECO:0000256" key="1">
    <source>
        <dbReference type="ARBA" id="ARBA00010213"/>
    </source>
</evidence>
<evidence type="ECO:0000313" key="5">
    <source>
        <dbReference type="Proteomes" id="UP000749559"/>
    </source>
</evidence>
<keyword evidence="3" id="KW-0812">Transmembrane</keyword>
<protein>
    <submittedName>
        <fullName evidence="4">Uncharacterized protein</fullName>
    </submittedName>
</protein>
<comment type="caution">
    <text evidence="4">The sequence shown here is derived from an EMBL/GenBank/DDBJ whole genome shotgun (WGS) entry which is preliminary data.</text>
</comment>
<keyword evidence="5" id="KW-1185">Reference proteome</keyword>
<organism evidence="4 5">
    <name type="scientific">Owenia fusiformis</name>
    <name type="common">Polychaete worm</name>
    <dbReference type="NCBI Taxonomy" id="6347"/>
    <lineage>
        <taxon>Eukaryota</taxon>
        <taxon>Metazoa</taxon>
        <taxon>Spiralia</taxon>
        <taxon>Lophotrochozoa</taxon>
        <taxon>Annelida</taxon>
        <taxon>Polychaeta</taxon>
        <taxon>Sedentaria</taxon>
        <taxon>Canalipalpata</taxon>
        <taxon>Sabellida</taxon>
        <taxon>Oweniida</taxon>
        <taxon>Oweniidae</taxon>
        <taxon>Owenia</taxon>
    </lineage>
</organism>
<dbReference type="Pfam" id="PF03283">
    <property type="entry name" value="PAE"/>
    <property type="match status" value="1"/>
</dbReference>
<name>A0A8J1TC67_OWEFU</name>
<evidence type="ECO:0000313" key="4">
    <source>
        <dbReference type="EMBL" id="CAH1799058.1"/>
    </source>
</evidence>
<dbReference type="PANTHER" id="PTHR21562">
    <property type="entry name" value="NOTUM-RELATED"/>
    <property type="match status" value="1"/>
</dbReference>
<feature type="compositionally biased region" description="Basic residues" evidence="2">
    <location>
        <begin position="488"/>
        <end position="512"/>
    </location>
</feature>
<evidence type="ECO:0000256" key="3">
    <source>
        <dbReference type="SAM" id="Phobius"/>
    </source>
</evidence>
<proteinExistence type="inferred from homology"/>
<feature type="region of interest" description="Disordered" evidence="2">
    <location>
        <begin position="452"/>
        <end position="512"/>
    </location>
</feature>
<dbReference type="InterPro" id="IPR004963">
    <property type="entry name" value="PAE/NOTUM"/>
</dbReference>
<dbReference type="OrthoDB" id="2015280at2759"/>
<comment type="similarity">
    <text evidence="1">Belongs to the pectinacetylesterase family. Notum subfamily.</text>
</comment>
<keyword evidence="3" id="KW-0472">Membrane</keyword>
<dbReference type="GO" id="GO:0016787">
    <property type="term" value="F:hydrolase activity"/>
    <property type="evidence" value="ECO:0007669"/>
    <property type="project" value="InterPro"/>
</dbReference>
<dbReference type="AlphaFoldDB" id="A0A8J1TC67"/>
<feature type="compositionally biased region" description="Basic and acidic residues" evidence="2">
    <location>
        <begin position="452"/>
        <end position="468"/>
    </location>
</feature>
<reference evidence="4" key="1">
    <citation type="submission" date="2022-03" db="EMBL/GenBank/DDBJ databases">
        <authorList>
            <person name="Martin C."/>
        </authorList>
    </citation>
    <scope>NUCLEOTIDE SEQUENCE</scope>
</reference>
<feature type="transmembrane region" description="Helical" evidence="3">
    <location>
        <begin position="12"/>
        <end position="35"/>
    </location>
</feature>
<gene>
    <name evidence="4" type="ORF">OFUS_LOCUS23114</name>
</gene>
<keyword evidence="3" id="KW-1133">Transmembrane helix</keyword>
<dbReference type="EMBL" id="CAIIXF020000011">
    <property type="protein sequence ID" value="CAH1799058.1"/>
    <property type="molecule type" value="Genomic_DNA"/>
</dbReference>
<accession>A0A8J1TC67</accession>